<evidence type="ECO:0000256" key="1">
    <source>
        <dbReference type="SAM" id="MobiDB-lite"/>
    </source>
</evidence>
<reference evidence="2" key="1">
    <citation type="submission" date="2023-03" db="EMBL/GenBank/DDBJ databases">
        <title>Amycolatopsis taiwanensis NBRC 103393.</title>
        <authorList>
            <person name="Ichikawa N."/>
            <person name="Sato H."/>
            <person name="Tonouchi N."/>
        </authorList>
    </citation>
    <scope>NUCLEOTIDE SEQUENCE</scope>
    <source>
        <strain evidence="2">NBRC 103393</strain>
    </source>
</reference>
<evidence type="ECO:0000313" key="2">
    <source>
        <dbReference type="EMBL" id="GLY69020.1"/>
    </source>
</evidence>
<proteinExistence type="predicted"/>
<dbReference type="Proteomes" id="UP001165136">
    <property type="component" value="Unassembled WGS sequence"/>
</dbReference>
<feature type="region of interest" description="Disordered" evidence="1">
    <location>
        <begin position="183"/>
        <end position="210"/>
    </location>
</feature>
<name>A0A9W6VHS9_9PSEU</name>
<accession>A0A9W6VHS9</accession>
<dbReference type="EMBL" id="BSTI01000014">
    <property type="protein sequence ID" value="GLY69020.1"/>
    <property type="molecule type" value="Genomic_DNA"/>
</dbReference>
<comment type="caution">
    <text evidence="2">The sequence shown here is derived from an EMBL/GenBank/DDBJ whole genome shotgun (WGS) entry which is preliminary data.</text>
</comment>
<dbReference type="Pfam" id="PF13753">
    <property type="entry name" value="SWM_repeat"/>
    <property type="match status" value="1"/>
</dbReference>
<sequence length="312" mass="32001">MAQPPAVIPGYAAADSRFTYDSGTQAGAHMNLKRKVGLFLALTLVSTGLPLLSASTASAAGGNGAIQVIGACGDILNLRERVAGSLIVTITIPSSDPNEVWTLTAQQQDYNAVTGGREGNPVDIVPNPMPTLAFSLAEGGFTTTANFTDTSGLTHGYSYTATRTSPTPLTCTTQGFWTTPANTPGPVAPPNPIGRPDTPPALTGATEADSGSNDVLLQFDQEMLDTAQGIPAASRFQILVNGVARTVTGVQVVNDSPPADAVVDVTFDGAALASGQTVSVTYRKPLSANQAQLQDIDGNTVANFGPIAIPAF</sequence>
<keyword evidence="3" id="KW-1185">Reference proteome</keyword>
<feature type="compositionally biased region" description="Pro residues" evidence="1">
    <location>
        <begin position="186"/>
        <end position="199"/>
    </location>
</feature>
<protein>
    <submittedName>
        <fullName evidence="2">Uncharacterized protein</fullName>
    </submittedName>
</protein>
<dbReference type="InterPro" id="IPR028059">
    <property type="entry name" value="SWM_rpt"/>
</dbReference>
<gene>
    <name evidence="2" type="ORF">Atai01_56390</name>
</gene>
<organism evidence="2 3">
    <name type="scientific">Amycolatopsis taiwanensis</name>
    <dbReference type="NCBI Taxonomy" id="342230"/>
    <lineage>
        <taxon>Bacteria</taxon>
        <taxon>Bacillati</taxon>
        <taxon>Actinomycetota</taxon>
        <taxon>Actinomycetes</taxon>
        <taxon>Pseudonocardiales</taxon>
        <taxon>Pseudonocardiaceae</taxon>
        <taxon>Amycolatopsis</taxon>
    </lineage>
</organism>
<evidence type="ECO:0000313" key="3">
    <source>
        <dbReference type="Proteomes" id="UP001165136"/>
    </source>
</evidence>
<dbReference type="AlphaFoldDB" id="A0A9W6VHS9"/>